<sequence>MKHKVSCLILGLVTLLACQEQKKENQNKVLKSNQNQVNYKIGNGSNRIWGVDPDLKPDRMHVDTKNGNPTKVVFTSDIDTAVFHIRLHDTINFQIEALGMEPAITQLVGVPRNVTFSKEYIKANRGKLRVEIPEVHELAKIMVAISDVGSIDSNMTQMNTPYHKEVVEYFQPYKEHDAIKLINENIPELYDEDGYWYYYALKMNACGYFFNAKNKITDDGIIHNMGFQSPKNPFIENKKVFEDFAETSNFRLFFKNHQSYYKELVETYKTLNPIGQMQQWLEDKFGFTYGSYVVYFSPLSGGAHSAQKFEDNGFKLSAMFVMPSRRNPKYSNAINEMKSSRVVFTEIDHNFVNPVSDTMVGEIDMAFQDLDKWVRRDKFNRNYKNRYAVFNEYMTWGVFSLYCMDFFTEDEVSEFLDIMENQMETSRGFIHFKEFNRQLMALYKENPAISMSQLYLEILEWSKKQ</sequence>
<dbReference type="OrthoDB" id="6395228at2"/>
<gene>
    <name evidence="1" type="ORF">CLV81_1163</name>
</gene>
<reference evidence="1 2" key="1">
    <citation type="submission" date="2018-03" db="EMBL/GenBank/DDBJ databases">
        <title>Genomic Encyclopedia of Archaeal and Bacterial Type Strains, Phase II (KMG-II): from individual species to whole genera.</title>
        <authorList>
            <person name="Goeker M."/>
        </authorList>
    </citation>
    <scope>NUCLEOTIDE SEQUENCE [LARGE SCALE GENOMIC DNA]</scope>
    <source>
        <strain evidence="1 2">DSM 25027</strain>
    </source>
</reference>
<evidence type="ECO:0000313" key="2">
    <source>
        <dbReference type="Proteomes" id="UP000237640"/>
    </source>
</evidence>
<comment type="caution">
    <text evidence="1">The sequence shown here is derived from an EMBL/GenBank/DDBJ whole genome shotgun (WGS) entry which is preliminary data.</text>
</comment>
<dbReference type="PROSITE" id="PS51257">
    <property type="entry name" value="PROKAR_LIPOPROTEIN"/>
    <property type="match status" value="1"/>
</dbReference>
<organism evidence="1 2">
    <name type="scientific">Flagellimonas meridianipacifica</name>
    <dbReference type="NCBI Taxonomy" id="1080225"/>
    <lineage>
        <taxon>Bacteria</taxon>
        <taxon>Pseudomonadati</taxon>
        <taxon>Bacteroidota</taxon>
        <taxon>Flavobacteriia</taxon>
        <taxon>Flavobacteriales</taxon>
        <taxon>Flavobacteriaceae</taxon>
        <taxon>Flagellimonas</taxon>
    </lineage>
</organism>
<accession>A0A2T0MHX1</accession>
<keyword evidence="2" id="KW-1185">Reference proteome</keyword>
<dbReference type="Proteomes" id="UP000237640">
    <property type="component" value="Unassembled WGS sequence"/>
</dbReference>
<protein>
    <submittedName>
        <fullName evidence="1">Uncharacterized protein DUF4932</fullName>
    </submittedName>
</protein>
<name>A0A2T0MHX1_9FLAO</name>
<dbReference type="RefSeq" id="WP_106144074.1">
    <property type="nucleotide sequence ID" value="NZ_PVYX01000001.1"/>
</dbReference>
<evidence type="ECO:0000313" key="1">
    <source>
        <dbReference type="EMBL" id="PRX57162.1"/>
    </source>
</evidence>
<dbReference type="EMBL" id="PVYX01000001">
    <property type="protein sequence ID" value="PRX57162.1"/>
    <property type="molecule type" value="Genomic_DNA"/>
</dbReference>
<proteinExistence type="predicted"/>
<dbReference type="AlphaFoldDB" id="A0A2T0MHX1"/>